<feature type="region of interest" description="Disordered" evidence="1">
    <location>
        <begin position="1"/>
        <end position="50"/>
    </location>
</feature>
<reference evidence="2" key="1">
    <citation type="submission" date="2018-05" db="EMBL/GenBank/DDBJ databases">
        <authorList>
            <person name="Lanie J.A."/>
            <person name="Ng W.-L."/>
            <person name="Kazmierczak K.M."/>
            <person name="Andrzejewski T.M."/>
            <person name="Davidsen T.M."/>
            <person name="Wayne K.J."/>
            <person name="Tettelin H."/>
            <person name="Glass J.I."/>
            <person name="Rusch D."/>
            <person name="Podicherti R."/>
            <person name="Tsui H.-C.T."/>
            <person name="Winkler M.E."/>
        </authorList>
    </citation>
    <scope>NUCLEOTIDE SEQUENCE</scope>
</reference>
<feature type="compositionally biased region" description="Polar residues" evidence="1">
    <location>
        <begin position="24"/>
        <end position="39"/>
    </location>
</feature>
<protein>
    <submittedName>
        <fullName evidence="2">Uncharacterized protein</fullName>
    </submittedName>
</protein>
<feature type="compositionally biased region" description="Basic residues" evidence="1">
    <location>
        <begin position="9"/>
        <end position="19"/>
    </location>
</feature>
<accession>A0A381NDN6</accession>
<dbReference type="EMBL" id="UINC01000288">
    <property type="protein sequence ID" value="SUZ52701.1"/>
    <property type="molecule type" value="Genomic_DNA"/>
</dbReference>
<gene>
    <name evidence="2" type="ORF">METZ01_LOCUS5555</name>
</gene>
<name>A0A381NDN6_9ZZZZ</name>
<organism evidence="2">
    <name type="scientific">marine metagenome</name>
    <dbReference type="NCBI Taxonomy" id="408172"/>
    <lineage>
        <taxon>unclassified sequences</taxon>
        <taxon>metagenomes</taxon>
        <taxon>ecological metagenomes</taxon>
    </lineage>
</organism>
<sequence length="50" mass="5833">MMLSPMREVRKKKSSRRMFKSGIGTMTKSSGAKNTVQNRSHSRLFWQRGM</sequence>
<evidence type="ECO:0000256" key="1">
    <source>
        <dbReference type="SAM" id="MobiDB-lite"/>
    </source>
</evidence>
<evidence type="ECO:0000313" key="2">
    <source>
        <dbReference type="EMBL" id="SUZ52701.1"/>
    </source>
</evidence>
<dbReference type="AlphaFoldDB" id="A0A381NDN6"/>
<proteinExistence type="predicted"/>